<keyword evidence="5 10" id="KW-0472">Membrane</keyword>
<dbReference type="AlphaFoldDB" id="A0A0N0XZX9"/>
<evidence type="ECO:0000313" key="11">
    <source>
        <dbReference type="EMBL" id="KPC66914.1"/>
    </source>
</evidence>
<feature type="transmembrane region" description="Helical" evidence="10">
    <location>
        <begin position="30"/>
        <end position="53"/>
    </location>
</feature>
<gene>
    <name evidence="10" type="primary">fluC</name>
    <name evidence="10" type="synonym">crcB</name>
    <name evidence="11" type="ORF">ADL29_01625</name>
</gene>
<feature type="transmembrane region" description="Helical" evidence="10">
    <location>
        <begin position="97"/>
        <end position="125"/>
    </location>
</feature>
<dbReference type="PATRIC" id="fig|66876.3.peg.348"/>
<dbReference type="EMBL" id="LGKG01000001">
    <property type="protein sequence ID" value="KPC66914.1"/>
    <property type="molecule type" value="Genomic_DNA"/>
</dbReference>
<dbReference type="Pfam" id="PF02537">
    <property type="entry name" value="CRCB"/>
    <property type="match status" value="1"/>
</dbReference>
<comment type="activity regulation">
    <text evidence="10">Na(+) is not transported, but it plays an essential structural role and its presence is essential for fluoride channel function.</text>
</comment>
<name>A0A0N0XZX9_9ACTN</name>
<protein>
    <recommendedName>
        <fullName evidence="10">Fluoride-specific ion channel FluC</fullName>
    </recommendedName>
</protein>
<keyword evidence="10" id="KW-0406">Ion transport</keyword>
<comment type="similarity">
    <text evidence="7 10">Belongs to the fluoride channel Fluc/FEX (TC 1.A.43) family.</text>
</comment>
<keyword evidence="6 10" id="KW-0407">Ion channel</keyword>
<dbReference type="Proteomes" id="UP000037982">
    <property type="component" value="Unassembled WGS sequence"/>
</dbReference>
<comment type="function">
    <text evidence="9 10">Fluoride-specific ion channel. Important for reducing fluoride concentration in the cell, thus reducing its toxicity.</text>
</comment>
<keyword evidence="4 10" id="KW-1133">Transmembrane helix</keyword>
<feature type="transmembrane region" description="Helical" evidence="10">
    <location>
        <begin position="65"/>
        <end position="85"/>
    </location>
</feature>
<evidence type="ECO:0000256" key="1">
    <source>
        <dbReference type="ARBA" id="ARBA00004651"/>
    </source>
</evidence>
<dbReference type="GO" id="GO:0046872">
    <property type="term" value="F:metal ion binding"/>
    <property type="evidence" value="ECO:0007669"/>
    <property type="project" value="UniProtKB-KW"/>
</dbReference>
<keyword evidence="2 10" id="KW-1003">Cell membrane</keyword>
<dbReference type="GO" id="GO:0062054">
    <property type="term" value="F:fluoride channel activity"/>
    <property type="evidence" value="ECO:0007669"/>
    <property type="project" value="UniProtKB-UniRule"/>
</dbReference>
<keyword evidence="10" id="KW-0813">Transport</keyword>
<keyword evidence="12" id="KW-1185">Reference proteome</keyword>
<dbReference type="HAMAP" id="MF_00454">
    <property type="entry name" value="FluC"/>
    <property type="match status" value="1"/>
</dbReference>
<evidence type="ECO:0000256" key="10">
    <source>
        <dbReference type="HAMAP-Rule" id="MF_00454"/>
    </source>
</evidence>
<evidence type="ECO:0000256" key="7">
    <source>
        <dbReference type="ARBA" id="ARBA00035120"/>
    </source>
</evidence>
<organism evidence="11 12">
    <name type="scientific">Streptomyces chattanoogensis</name>
    <dbReference type="NCBI Taxonomy" id="66876"/>
    <lineage>
        <taxon>Bacteria</taxon>
        <taxon>Bacillati</taxon>
        <taxon>Actinomycetota</taxon>
        <taxon>Actinomycetes</taxon>
        <taxon>Kitasatosporales</taxon>
        <taxon>Streptomycetaceae</taxon>
        <taxon>Streptomyces</taxon>
    </lineage>
</organism>
<evidence type="ECO:0000256" key="4">
    <source>
        <dbReference type="ARBA" id="ARBA00022989"/>
    </source>
</evidence>
<comment type="catalytic activity">
    <reaction evidence="8">
        <text>fluoride(in) = fluoride(out)</text>
        <dbReference type="Rhea" id="RHEA:76159"/>
        <dbReference type="ChEBI" id="CHEBI:17051"/>
    </reaction>
    <physiologicalReaction direction="left-to-right" evidence="8">
        <dbReference type="Rhea" id="RHEA:76160"/>
    </physiologicalReaction>
</comment>
<evidence type="ECO:0000313" key="12">
    <source>
        <dbReference type="Proteomes" id="UP000037982"/>
    </source>
</evidence>
<comment type="caution">
    <text evidence="11">The sequence shown here is derived from an EMBL/GenBank/DDBJ whole genome shotgun (WGS) entry which is preliminary data.</text>
</comment>
<keyword evidence="10" id="KW-0915">Sodium</keyword>
<evidence type="ECO:0000256" key="6">
    <source>
        <dbReference type="ARBA" id="ARBA00023303"/>
    </source>
</evidence>
<evidence type="ECO:0000256" key="2">
    <source>
        <dbReference type="ARBA" id="ARBA00022475"/>
    </source>
</evidence>
<reference evidence="12" key="1">
    <citation type="submission" date="2015-07" db="EMBL/GenBank/DDBJ databases">
        <authorList>
            <person name="Ju K.-S."/>
            <person name="Doroghazi J.R."/>
            <person name="Metcalf W.W."/>
        </authorList>
    </citation>
    <scope>NUCLEOTIDE SEQUENCE [LARGE SCALE GENOMIC DNA]</scope>
    <source>
        <strain evidence="12">NRRL ISP-5002</strain>
    </source>
</reference>
<evidence type="ECO:0000256" key="3">
    <source>
        <dbReference type="ARBA" id="ARBA00022692"/>
    </source>
</evidence>
<keyword evidence="3 10" id="KW-0812">Transmembrane</keyword>
<sequence>MIGVVAAGGAVGAVARYGASVLWPTVPGAFPWTILAVNAVGCALMGVLMVLITELWSPHRLVRPFLGTGILGGFTTFSTYTVDIAHLVDARRAAQALAYLAATLFAALAAVAGAAALTRALLVLLGRRGRPA</sequence>
<proteinExistence type="inferred from homology"/>
<feature type="binding site" evidence="10">
    <location>
        <position position="75"/>
    </location>
    <ligand>
        <name>Na(+)</name>
        <dbReference type="ChEBI" id="CHEBI:29101"/>
        <note>structural</note>
    </ligand>
</feature>
<evidence type="ECO:0000256" key="5">
    <source>
        <dbReference type="ARBA" id="ARBA00023136"/>
    </source>
</evidence>
<keyword evidence="10" id="KW-0479">Metal-binding</keyword>
<dbReference type="GO" id="GO:0140114">
    <property type="term" value="P:cellular detoxification of fluoride"/>
    <property type="evidence" value="ECO:0007669"/>
    <property type="project" value="UniProtKB-UniRule"/>
</dbReference>
<evidence type="ECO:0000256" key="9">
    <source>
        <dbReference type="ARBA" id="ARBA00049940"/>
    </source>
</evidence>
<comment type="subcellular location">
    <subcellularLocation>
        <location evidence="1 10">Cell membrane</location>
        <topology evidence="1 10">Multi-pass membrane protein</topology>
    </subcellularLocation>
</comment>
<feature type="binding site" evidence="10">
    <location>
        <position position="72"/>
    </location>
    <ligand>
        <name>Na(+)</name>
        <dbReference type="ChEBI" id="CHEBI:29101"/>
        <note>structural</note>
    </ligand>
</feature>
<dbReference type="InterPro" id="IPR003691">
    <property type="entry name" value="FluC"/>
</dbReference>
<accession>A0A0N0XZX9</accession>
<evidence type="ECO:0000256" key="8">
    <source>
        <dbReference type="ARBA" id="ARBA00035585"/>
    </source>
</evidence>
<dbReference type="PANTHER" id="PTHR28259:SF1">
    <property type="entry name" value="FLUORIDE EXPORT PROTEIN 1-RELATED"/>
    <property type="match status" value="1"/>
</dbReference>
<dbReference type="GO" id="GO:0005886">
    <property type="term" value="C:plasma membrane"/>
    <property type="evidence" value="ECO:0007669"/>
    <property type="project" value="UniProtKB-SubCell"/>
</dbReference>
<dbReference type="PANTHER" id="PTHR28259">
    <property type="entry name" value="FLUORIDE EXPORT PROTEIN 1-RELATED"/>
    <property type="match status" value="1"/>
</dbReference>